<gene>
    <name evidence="3" type="ORF">A7J57_13935</name>
</gene>
<evidence type="ECO:0000259" key="2">
    <source>
        <dbReference type="Pfam" id="PF07811"/>
    </source>
</evidence>
<protein>
    <recommendedName>
        <fullName evidence="2">TadE-like domain-containing protein</fullName>
    </recommendedName>
</protein>
<feature type="domain" description="TadE-like" evidence="2">
    <location>
        <begin position="13"/>
        <end position="55"/>
    </location>
</feature>
<sequence>MRNAVRFLRDRAGSSAVEFAIVAPIFFLVLLTMIAYGIYLMAAYSVQQIAADAARTAVAGLNTTERQQLARDFVTKSDLSYAFMDKTRFTVNVATDPANANQFTVKVEYDASNLPIWSLYSYTLPEPVIRRFSTIRIGGA</sequence>
<dbReference type="RefSeq" id="WP_063948914.1">
    <property type="nucleotide sequence ID" value="NZ_JBJDNA010000008.1"/>
</dbReference>
<accession>A0A176XEQ1</accession>
<evidence type="ECO:0000256" key="1">
    <source>
        <dbReference type="SAM" id="Phobius"/>
    </source>
</evidence>
<evidence type="ECO:0000313" key="4">
    <source>
        <dbReference type="Proteomes" id="UP000077098"/>
    </source>
</evidence>
<keyword evidence="1" id="KW-0812">Transmembrane</keyword>
<organism evidence="3 4">
    <name type="scientific">Agrobacterium tumefaciens</name>
    <dbReference type="NCBI Taxonomy" id="358"/>
    <lineage>
        <taxon>Bacteria</taxon>
        <taxon>Pseudomonadati</taxon>
        <taxon>Pseudomonadota</taxon>
        <taxon>Alphaproteobacteria</taxon>
        <taxon>Hyphomicrobiales</taxon>
        <taxon>Rhizobiaceae</taxon>
        <taxon>Rhizobium/Agrobacterium group</taxon>
        <taxon>Agrobacterium</taxon>
        <taxon>Agrobacterium tumefaciens complex</taxon>
    </lineage>
</organism>
<keyword evidence="1" id="KW-0472">Membrane</keyword>
<comment type="caution">
    <text evidence="3">The sequence shown here is derived from an EMBL/GenBank/DDBJ whole genome shotgun (WGS) entry which is preliminary data.</text>
</comment>
<reference evidence="3 4" key="1">
    <citation type="submission" date="2016-05" db="EMBL/GenBank/DDBJ databases">
        <authorList>
            <person name="Lavstsen T."/>
            <person name="Jespersen J.S."/>
        </authorList>
    </citation>
    <scope>NUCLEOTIDE SEQUENCE [LARGE SCALE GENOMIC DNA]</scope>
    <source>
        <strain evidence="3 4">KCJ1736</strain>
    </source>
</reference>
<name>A0A176XEQ1_AGRTU</name>
<feature type="transmembrane region" description="Helical" evidence="1">
    <location>
        <begin position="21"/>
        <end position="42"/>
    </location>
</feature>
<dbReference type="AlphaFoldDB" id="A0A176XEQ1"/>
<proteinExistence type="predicted"/>
<dbReference type="InterPro" id="IPR012495">
    <property type="entry name" value="TadE-like_dom"/>
</dbReference>
<keyword evidence="1" id="KW-1133">Transmembrane helix</keyword>
<dbReference type="EMBL" id="LXPS01000011">
    <property type="protein sequence ID" value="OAE47137.1"/>
    <property type="molecule type" value="Genomic_DNA"/>
</dbReference>
<dbReference type="Proteomes" id="UP000077098">
    <property type="component" value="Unassembled WGS sequence"/>
</dbReference>
<evidence type="ECO:0000313" key="3">
    <source>
        <dbReference type="EMBL" id="OAE47137.1"/>
    </source>
</evidence>
<dbReference type="Pfam" id="PF07811">
    <property type="entry name" value="TadE"/>
    <property type="match status" value="1"/>
</dbReference>